<dbReference type="Gene3D" id="2.40.30.10">
    <property type="entry name" value="Translation factors"/>
    <property type="match status" value="1"/>
</dbReference>
<dbReference type="InterPro" id="IPR039374">
    <property type="entry name" value="SIP_fam"/>
</dbReference>
<dbReference type="PANTHER" id="PTHR30157">
    <property type="entry name" value="FERRIC REDUCTASE, NADPH-DEPENDENT"/>
    <property type="match status" value="1"/>
</dbReference>
<dbReference type="InterPro" id="IPR017938">
    <property type="entry name" value="Riboflavin_synthase-like_b-brl"/>
</dbReference>
<proteinExistence type="predicted"/>
<organism evidence="2 3">
    <name type="scientific">Thermocrispum agreste</name>
    <dbReference type="NCBI Taxonomy" id="37925"/>
    <lineage>
        <taxon>Bacteria</taxon>
        <taxon>Bacillati</taxon>
        <taxon>Actinomycetota</taxon>
        <taxon>Actinomycetes</taxon>
        <taxon>Pseudonocardiales</taxon>
        <taxon>Pseudonocardiaceae</taxon>
        <taxon>Thermocrispum</taxon>
    </lineage>
</organism>
<dbReference type="InterPro" id="IPR039261">
    <property type="entry name" value="FNR_nucleotide-bd"/>
</dbReference>
<feature type="domain" description="FAD-binding FR-type" evidence="1">
    <location>
        <begin position="14"/>
        <end position="141"/>
    </location>
</feature>
<dbReference type="InterPro" id="IPR007037">
    <property type="entry name" value="SIP_rossman_dom"/>
</dbReference>
<protein>
    <submittedName>
        <fullName evidence="2">Siderophore-interacting protein</fullName>
    </submittedName>
</protein>
<evidence type="ECO:0000313" key="2">
    <source>
        <dbReference type="EMBL" id="MFO7191471.1"/>
    </source>
</evidence>
<accession>A0ABD6FDN1</accession>
<reference evidence="2 3" key="1">
    <citation type="journal article" date="2021" name="BMC Genomics">
        <title>Genome-resolved metagenome and metatranscriptome analyses of thermophilic composting reveal key bacterial players and their metabolic interactions.</title>
        <authorList>
            <person name="Braga L.P.P."/>
            <person name="Pereira R.V."/>
            <person name="Martins L.F."/>
            <person name="Moura L.M.S."/>
            <person name="Sanchez F.B."/>
            <person name="Patane J.S.L."/>
            <person name="da Silva A.M."/>
            <person name="Setubal J.C."/>
        </authorList>
    </citation>
    <scope>NUCLEOTIDE SEQUENCE [LARGE SCALE GENOMIC DNA]</scope>
    <source>
        <strain evidence="2">ZC4RG45</strain>
    </source>
</reference>
<dbReference type="AlphaFoldDB" id="A0ABD6FDN1"/>
<dbReference type="InterPro" id="IPR017927">
    <property type="entry name" value="FAD-bd_FR_type"/>
</dbReference>
<evidence type="ECO:0000259" key="1">
    <source>
        <dbReference type="PROSITE" id="PS51384"/>
    </source>
</evidence>
<dbReference type="Gene3D" id="3.40.50.80">
    <property type="entry name" value="Nucleotide-binding domain of ferredoxin-NADP reductase (FNR) module"/>
    <property type="match status" value="1"/>
</dbReference>
<name>A0ABD6FDN1_9PSEU</name>
<dbReference type="EMBL" id="QGUI02000031">
    <property type="protein sequence ID" value="MFO7191471.1"/>
    <property type="molecule type" value="Genomic_DNA"/>
</dbReference>
<dbReference type="Pfam" id="PF04954">
    <property type="entry name" value="SIP"/>
    <property type="match status" value="1"/>
</dbReference>
<dbReference type="InterPro" id="IPR013113">
    <property type="entry name" value="SIP_FAD-bd"/>
</dbReference>
<gene>
    <name evidence="2" type="ORF">DIU77_004435</name>
</gene>
<dbReference type="Proteomes" id="UP000249324">
    <property type="component" value="Unassembled WGS sequence"/>
</dbReference>
<sequence>MTVQTVRRAAEREALAMPAVVVSTTRLTDHMVRIRLYADDVEKFDYAGPDQLVRLFVPPRPDAELHLPISARWWPEVCAMPESIRPIVRNYTVRSVDVAAGELDIDFVLHGDDGPASAWARRAVPGDKIGILFDGARFDPPPTTRRMLLVGDETALPAISAALEQLDASIEVLALLEVEDAGAELELAHPPGADIRWLHRAPAGAARGALVLAELRAARLEPRHCYAWVAGESSLATSVRRHLVNERGFGKEQVYFCGYWRQH</sequence>
<dbReference type="PROSITE" id="PS51384">
    <property type="entry name" value="FAD_FR"/>
    <property type="match status" value="1"/>
</dbReference>
<dbReference type="Pfam" id="PF08021">
    <property type="entry name" value="FAD_binding_9"/>
    <property type="match status" value="1"/>
</dbReference>
<dbReference type="SUPFAM" id="SSF63380">
    <property type="entry name" value="Riboflavin synthase domain-like"/>
    <property type="match status" value="1"/>
</dbReference>
<dbReference type="CDD" id="cd06193">
    <property type="entry name" value="siderophore_interacting"/>
    <property type="match status" value="1"/>
</dbReference>
<evidence type="ECO:0000313" key="3">
    <source>
        <dbReference type="Proteomes" id="UP000249324"/>
    </source>
</evidence>
<comment type="caution">
    <text evidence="2">The sequence shown here is derived from an EMBL/GenBank/DDBJ whole genome shotgun (WGS) entry which is preliminary data.</text>
</comment>
<dbReference type="PANTHER" id="PTHR30157:SF0">
    <property type="entry name" value="NADPH-DEPENDENT FERRIC-CHELATE REDUCTASE"/>
    <property type="match status" value="1"/>
</dbReference>